<protein>
    <submittedName>
        <fullName evidence="8">Thiamine pyrophosphate-binding protein</fullName>
    </submittedName>
</protein>
<dbReference type="CDD" id="cd07035">
    <property type="entry name" value="TPP_PYR_POX_like"/>
    <property type="match status" value="1"/>
</dbReference>
<dbReference type="PANTHER" id="PTHR18968">
    <property type="entry name" value="THIAMINE PYROPHOSPHATE ENZYMES"/>
    <property type="match status" value="1"/>
</dbReference>
<evidence type="ECO:0000256" key="2">
    <source>
        <dbReference type="ARBA" id="ARBA00023052"/>
    </source>
</evidence>
<keyword evidence="9" id="KW-1185">Reference proteome</keyword>
<gene>
    <name evidence="8" type="ORF">FOZ76_21415</name>
</gene>
<dbReference type="Pfam" id="PF00205">
    <property type="entry name" value="TPP_enzyme_M"/>
    <property type="match status" value="1"/>
</dbReference>
<dbReference type="InterPro" id="IPR011766">
    <property type="entry name" value="TPP_enzyme_TPP-bd"/>
</dbReference>
<dbReference type="GO" id="GO:0009099">
    <property type="term" value="P:L-valine biosynthetic process"/>
    <property type="evidence" value="ECO:0007669"/>
    <property type="project" value="TreeGrafter"/>
</dbReference>
<feature type="domain" description="Thiamine pyrophosphate enzyme central" evidence="5">
    <location>
        <begin position="192"/>
        <end position="274"/>
    </location>
</feature>
<sequence length="577" mass="62393">MLRDLGVRYIALNPGSSLRGLHDSLVNHLGNEDPQMILCLHEEHAVAIAHGYAKATGQAIAVALHSNVGLMHATMAIYNAWCDRCPVLLVGGTGPVDAAQRRPWIDWIHTAKDQAALVRQFIKWDDQPSSIGAAAQSFARAATLAHAEPPGPVYLCLDVALQEAPAPQPAAPCDLTRYVSYQAPYPPPDAVRTIARALRGAKRPVLLIGRTSRSQEGWDARVRLAEFLSAQVLTDLRVAASFPTTHPLHAMAPMRFMEPATAALLHEADAILALDWVDLGGTLDAAHVDSDRTDVFHCSLDHHVHNGWSMDHQALPRARLHVSSTVDHLVQALLDELSVPEPAEPAASRPAPQTPGNPVEQSAEPESEGITLDRLGDAVIRTTSGRRVCFARLPLGWSARHYRFTGPLDYLGTDGGAGIGSGPGIAIGAALALKDSDRLVVTVVGDGDFMMSSNAWWTAAHYRLPLLVIVNNNRTYFNDVVHQERVARTRKRPLENKWVAQQLTEPDIKLVDIAAAQGALTFGPVREPSQLDAVLEDAIQAALAGNFCVVDVLVPAQWDNNLRNSLAGAQREAGHDD</sequence>
<dbReference type="InterPro" id="IPR045229">
    <property type="entry name" value="TPP_enz"/>
</dbReference>
<evidence type="ECO:0000259" key="6">
    <source>
        <dbReference type="Pfam" id="PF02775"/>
    </source>
</evidence>
<accession>A0A556AD21</accession>
<name>A0A556AD21_9BURK</name>
<evidence type="ECO:0000259" key="5">
    <source>
        <dbReference type="Pfam" id="PF00205"/>
    </source>
</evidence>
<dbReference type="InterPro" id="IPR012000">
    <property type="entry name" value="Thiamin_PyroP_enz_cen_dom"/>
</dbReference>
<dbReference type="GO" id="GO:0005948">
    <property type="term" value="C:acetolactate synthase complex"/>
    <property type="evidence" value="ECO:0007669"/>
    <property type="project" value="TreeGrafter"/>
</dbReference>
<dbReference type="SUPFAM" id="SSF52518">
    <property type="entry name" value="Thiamin diphosphate-binding fold (THDP-binding)"/>
    <property type="match status" value="2"/>
</dbReference>
<dbReference type="SUPFAM" id="SSF52467">
    <property type="entry name" value="DHS-like NAD/FAD-binding domain"/>
    <property type="match status" value="1"/>
</dbReference>
<evidence type="ECO:0000259" key="7">
    <source>
        <dbReference type="Pfam" id="PF02776"/>
    </source>
</evidence>
<evidence type="ECO:0000313" key="8">
    <source>
        <dbReference type="EMBL" id="TSH90777.1"/>
    </source>
</evidence>
<feature type="domain" description="Thiamine pyrophosphate enzyme N-terminal TPP-binding" evidence="7">
    <location>
        <begin position="1"/>
        <end position="105"/>
    </location>
</feature>
<evidence type="ECO:0000313" key="9">
    <source>
        <dbReference type="Proteomes" id="UP000318405"/>
    </source>
</evidence>
<feature type="domain" description="Thiamine pyrophosphate enzyme TPP-binding" evidence="6">
    <location>
        <begin position="396"/>
        <end position="552"/>
    </location>
</feature>
<dbReference type="InterPro" id="IPR029035">
    <property type="entry name" value="DHS-like_NAD/FAD-binding_dom"/>
</dbReference>
<evidence type="ECO:0000256" key="4">
    <source>
        <dbReference type="SAM" id="MobiDB-lite"/>
    </source>
</evidence>
<evidence type="ECO:0000256" key="3">
    <source>
        <dbReference type="RuleBase" id="RU362132"/>
    </source>
</evidence>
<comment type="caution">
    <text evidence="8">The sequence shown here is derived from an EMBL/GenBank/DDBJ whole genome shotgun (WGS) entry which is preliminary data.</text>
</comment>
<dbReference type="GO" id="GO:0050660">
    <property type="term" value="F:flavin adenine dinucleotide binding"/>
    <property type="evidence" value="ECO:0007669"/>
    <property type="project" value="TreeGrafter"/>
</dbReference>
<comment type="similarity">
    <text evidence="1 3">Belongs to the TPP enzyme family.</text>
</comment>
<keyword evidence="2 3" id="KW-0786">Thiamine pyrophosphate</keyword>
<dbReference type="Pfam" id="PF02776">
    <property type="entry name" value="TPP_enzyme_N"/>
    <property type="match status" value="1"/>
</dbReference>
<dbReference type="GO" id="GO:0000287">
    <property type="term" value="F:magnesium ion binding"/>
    <property type="evidence" value="ECO:0007669"/>
    <property type="project" value="InterPro"/>
</dbReference>
<dbReference type="Gene3D" id="3.40.50.970">
    <property type="match status" value="2"/>
</dbReference>
<dbReference type="Proteomes" id="UP000318405">
    <property type="component" value="Unassembled WGS sequence"/>
</dbReference>
<dbReference type="GO" id="GO:0009097">
    <property type="term" value="P:isoleucine biosynthetic process"/>
    <property type="evidence" value="ECO:0007669"/>
    <property type="project" value="TreeGrafter"/>
</dbReference>
<dbReference type="EMBL" id="VLTJ01000039">
    <property type="protein sequence ID" value="TSH90777.1"/>
    <property type="molecule type" value="Genomic_DNA"/>
</dbReference>
<dbReference type="GO" id="GO:0003984">
    <property type="term" value="F:acetolactate synthase activity"/>
    <property type="evidence" value="ECO:0007669"/>
    <property type="project" value="TreeGrafter"/>
</dbReference>
<dbReference type="GO" id="GO:0030976">
    <property type="term" value="F:thiamine pyrophosphate binding"/>
    <property type="evidence" value="ECO:0007669"/>
    <property type="project" value="InterPro"/>
</dbReference>
<evidence type="ECO:0000256" key="1">
    <source>
        <dbReference type="ARBA" id="ARBA00007812"/>
    </source>
</evidence>
<dbReference type="OrthoDB" id="9773408at2"/>
<dbReference type="PANTHER" id="PTHR18968:SF13">
    <property type="entry name" value="ACETOLACTATE SYNTHASE CATALYTIC SUBUNIT, MITOCHONDRIAL"/>
    <property type="match status" value="1"/>
</dbReference>
<organism evidence="8 9">
    <name type="scientific">Verticiella sediminum</name>
    <dbReference type="NCBI Taxonomy" id="1247510"/>
    <lineage>
        <taxon>Bacteria</taxon>
        <taxon>Pseudomonadati</taxon>
        <taxon>Pseudomonadota</taxon>
        <taxon>Betaproteobacteria</taxon>
        <taxon>Burkholderiales</taxon>
        <taxon>Alcaligenaceae</taxon>
        <taxon>Verticiella</taxon>
    </lineage>
</organism>
<feature type="region of interest" description="Disordered" evidence="4">
    <location>
        <begin position="341"/>
        <end position="375"/>
    </location>
</feature>
<dbReference type="InterPro" id="IPR029061">
    <property type="entry name" value="THDP-binding"/>
</dbReference>
<feature type="compositionally biased region" description="Low complexity" evidence="4">
    <location>
        <begin position="341"/>
        <end position="351"/>
    </location>
</feature>
<dbReference type="AlphaFoldDB" id="A0A556AD21"/>
<proteinExistence type="inferred from homology"/>
<reference evidence="8 9" key="1">
    <citation type="submission" date="2019-07" db="EMBL/GenBank/DDBJ databases">
        <title>Qingshengfaniella alkalisoli gen. nov., sp. nov., isolated from saline soil.</title>
        <authorList>
            <person name="Xu L."/>
            <person name="Huang X.-X."/>
            <person name="Sun J.-Q."/>
        </authorList>
    </citation>
    <scope>NUCLEOTIDE SEQUENCE [LARGE SCALE GENOMIC DNA]</scope>
    <source>
        <strain evidence="8 9">DSM 27279</strain>
    </source>
</reference>
<dbReference type="Gene3D" id="3.40.50.1220">
    <property type="entry name" value="TPP-binding domain"/>
    <property type="match status" value="1"/>
</dbReference>
<dbReference type="Pfam" id="PF02775">
    <property type="entry name" value="TPP_enzyme_C"/>
    <property type="match status" value="1"/>
</dbReference>
<dbReference type="InterPro" id="IPR012001">
    <property type="entry name" value="Thiamin_PyroP_enz_TPP-bd_dom"/>
</dbReference>